<evidence type="ECO:0000313" key="8">
    <source>
        <dbReference type="EMBL" id="ADQ47064.1"/>
    </source>
</evidence>
<reference key="1">
    <citation type="submission" date="2010-11" db="EMBL/GenBank/DDBJ databases">
        <title>Complete sequence of Caldicellulosiruptor kronotskyensis 2002.</title>
        <authorList>
            <consortium name="US DOE Joint Genome Institute"/>
            <person name="Lucas S."/>
            <person name="Copeland A."/>
            <person name="Lapidus A."/>
            <person name="Cheng J.-F."/>
            <person name="Bruce D."/>
            <person name="Goodwin L."/>
            <person name="Pitluck S."/>
            <person name="Davenport K."/>
            <person name="Detter J.C."/>
            <person name="Han C."/>
            <person name="Tapia R."/>
            <person name="Land M."/>
            <person name="Hauser L."/>
            <person name="Jeffries C."/>
            <person name="Kyrpides N."/>
            <person name="Ivanova N."/>
            <person name="Mikhailova N."/>
            <person name="Blumer-Schuette S.E."/>
            <person name="Kelly R.M."/>
            <person name="Woyke T."/>
        </authorList>
    </citation>
    <scope>NUCLEOTIDE SEQUENCE</scope>
    <source>
        <strain>2002</strain>
    </source>
</reference>
<protein>
    <recommendedName>
        <fullName evidence="7">Lysozyme</fullName>
        <ecNumber evidence="7">3.2.1.17</ecNumber>
    </recommendedName>
</protein>
<dbReference type="GO" id="GO:0031640">
    <property type="term" value="P:killing of cells of another organism"/>
    <property type="evidence" value="ECO:0007669"/>
    <property type="project" value="UniProtKB-KW"/>
</dbReference>
<dbReference type="EMBL" id="CP002330">
    <property type="protein sequence ID" value="ADQ47064.1"/>
    <property type="molecule type" value="Genomic_DNA"/>
</dbReference>
<evidence type="ECO:0000256" key="4">
    <source>
        <dbReference type="ARBA" id="ARBA00022801"/>
    </source>
</evidence>
<dbReference type="InterPro" id="IPR051018">
    <property type="entry name" value="Bacteriophage_GH24"/>
</dbReference>
<evidence type="ECO:0000313" key="9">
    <source>
        <dbReference type="Proteomes" id="UP000006835"/>
    </source>
</evidence>
<dbReference type="InterPro" id="IPR002196">
    <property type="entry name" value="Glyco_hydro_24"/>
</dbReference>
<accession>E4SH39</accession>
<dbReference type="PANTHER" id="PTHR38107:SF3">
    <property type="entry name" value="LYSOZYME RRRD-RELATED"/>
    <property type="match status" value="1"/>
</dbReference>
<keyword evidence="6 7" id="KW-0326">Glycosidase</keyword>
<dbReference type="Proteomes" id="UP000006835">
    <property type="component" value="Chromosome"/>
</dbReference>
<dbReference type="CDD" id="cd00737">
    <property type="entry name" value="lyz_endolysin_autolysin"/>
    <property type="match status" value="1"/>
</dbReference>
<dbReference type="InterPro" id="IPR023346">
    <property type="entry name" value="Lysozyme-like_dom_sf"/>
</dbReference>
<dbReference type="SUPFAM" id="SSF53955">
    <property type="entry name" value="Lysozyme-like"/>
    <property type="match status" value="1"/>
</dbReference>
<dbReference type="InterPro" id="IPR034690">
    <property type="entry name" value="Endolysin_T4_type"/>
</dbReference>
<dbReference type="GO" id="GO:0009253">
    <property type="term" value="P:peptidoglycan catabolic process"/>
    <property type="evidence" value="ECO:0007669"/>
    <property type="project" value="InterPro"/>
</dbReference>
<keyword evidence="5" id="KW-1035">Host cytoplasm</keyword>
<keyword evidence="4 7" id="KW-0378">Hydrolase</keyword>
<dbReference type="OrthoDB" id="9816557at2"/>
<gene>
    <name evidence="8" type="ordered locus">Calkro_2229</name>
</gene>
<dbReference type="InterPro" id="IPR033907">
    <property type="entry name" value="Endolysin_autolysin"/>
</dbReference>
<evidence type="ECO:0000256" key="1">
    <source>
        <dbReference type="ARBA" id="ARBA00000632"/>
    </source>
</evidence>
<evidence type="ECO:0000256" key="7">
    <source>
        <dbReference type="RuleBase" id="RU003788"/>
    </source>
</evidence>
<evidence type="ECO:0000256" key="6">
    <source>
        <dbReference type="ARBA" id="ARBA00023295"/>
    </source>
</evidence>
<dbReference type="AlphaFoldDB" id="E4SH39"/>
<organism evidence="8 9">
    <name type="scientific">Caldicellulosiruptor kronotskyensis (strain DSM 18902 / VKM B-2412 / 2002)</name>
    <dbReference type="NCBI Taxonomy" id="632348"/>
    <lineage>
        <taxon>Bacteria</taxon>
        <taxon>Bacillati</taxon>
        <taxon>Bacillota</taxon>
        <taxon>Bacillota incertae sedis</taxon>
        <taxon>Caldicellulosiruptorales</taxon>
        <taxon>Caldicellulosiruptoraceae</taxon>
        <taxon>Caldicellulosiruptor</taxon>
    </lineage>
</organism>
<dbReference type="Pfam" id="PF00959">
    <property type="entry name" value="Phage_lysozyme"/>
    <property type="match status" value="1"/>
</dbReference>
<keyword evidence="9" id="KW-1185">Reference proteome</keyword>
<keyword evidence="2 7" id="KW-0929">Antimicrobial</keyword>
<dbReference type="Gene3D" id="1.10.530.40">
    <property type="match status" value="1"/>
</dbReference>
<keyword evidence="3 7" id="KW-0081">Bacteriolytic enzyme</keyword>
<dbReference type="KEGG" id="ckn:Calkro_2229"/>
<dbReference type="InterPro" id="IPR023347">
    <property type="entry name" value="Lysozyme_dom_sf"/>
</dbReference>
<evidence type="ECO:0000256" key="5">
    <source>
        <dbReference type="ARBA" id="ARBA00023200"/>
    </source>
</evidence>
<comment type="catalytic activity">
    <reaction evidence="1 7">
        <text>Hydrolysis of (1-&gt;4)-beta-linkages between N-acetylmuramic acid and N-acetyl-D-glucosamine residues in a peptidoglycan and between N-acetyl-D-glucosamine residues in chitodextrins.</text>
        <dbReference type="EC" id="3.2.1.17"/>
    </reaction>
</comment>
<dbReference type="GO" id="GO:0042742">
    <property type="term" value="P:defense response to bacterium"/>
    <property type="evidence" value="ECO:0007669"/>
    <property type="project" value="UniProtKB-KW"/>
</dbReference>
<dbReference type="PATRIC" id="fig|632348.3.peg.2345"/>
<dbReference type="CAZy" id="GH24">
    <property type="family name" value="Glycoside Hydrolase Family 24"/>
</dbReference>
<dbReference type="GO" id="GO:0016998">
    <property type="term" value="P:cell wall macromolecule catabolic process"/>
    <property type="evidence" value="ECO:0007669"/>
    <property type="project" value="InterPro"/>
</dbReference>
<dbReference type="RefSeq" id="WP_013431136.1">
    <property type="nucleotide sequence ID" value="NC_014720.1"/>
</dbReference>
<dbReference type="HAMAP" id="MF_04110">
    <property type="entry name" value="ENDOLYSIN_T4"/>
    <property type="match status" value="1"/>
</dbReference>
<evidence type="ECO:0000256" key="2">
    <source>
        <dbReference type="ARBA" id="ARBA00022529"/>
    </source>
</evidence>
<name>E4SH39_CALK2</name>
<sequence>MVLNSVLYNGVEYERQKGLLVGIGVSTAVNGSGSLRQENAKSGTDEDIAVVYSKGGGSGNEFYGKVVYTPPNTYFGYKIGGWTSIAGSGSMSLSISGSNATRNSGGLGSILGNGSGSLPSGCVTLYRSDISWNGYYTPKVASGGSITLKGNSEASRKESSSASITPGYSDSFVWGDRGYSGGISASVSPVRTGGCYTPKISGGASSTPKPSGSKTPTEVKKITSNMNAAIKRLEPSDAIVEFIKIYEYKGEYSKFAYSDKDGVWTIGYGHVLRGKELEEYVDLKTHKPKKAIIEEKAKEFLKNDIKAAADAINEFMEENKIQLSQNQFDALVSFTFNVGSAWTKNKSSETRNDIIKAVKSGIDSNLERKLRDDFLSWTKVQGEVWEGLQRRRYDEWEMFVKGDYKVIGVDAWRKIKKEISL</sequence>
<dbReference type="HOGENOM" id="CLU_053810_0_0_9"/>
<dbReference type="GO" id="GO:0003796">
    <property type="term" value="F:lysozyme activity"/>
    <property type="evidence" value="ECO:0007669"/>
    <property type="project" value="UniProtKB-EC"/>
</dbReference>
<comment type="similarity">
    <text evidence="7">Belongs to the glycosyl hydrolase 24 family.</text>
</comment>
<proteinExistence type="inferred from homology"/>
<dbReference type="PANTHER" id="PTHR38107">
    <property type="match status" value="1"/>
</dbReference>
<dbReference type="EC" id="3.2.1.17" evidence="7"/>
<reference evidence="8 9" key="2">
    <citation type="journal article" date="2011" name="J. Bacteriol.">
        <title>Complete genome sequences for the anaerobic, extremely thermophilic plant biomass-degrading bacteria Caldicellulosiruptor hydrothermalis, Caldicellulosiruptor kristjanssonii, Caldicellulosiruptor kronotskyensis, Caldicellulosiruptor owensenis, and Caldicellulosiruptor lactoaceticus.</title>
        <authorList>
            <person name="Blumer-Schuette S.E."/>
            <person name="Ozdemir I."/>
            <person name="Mistry D."/>
            <person name="Lucas S."/>
            <person name="Lapidus A."/>
            <person name="Cheng J.F."/>
            <person name="Goodwin L.A."/>
            <person name="Pitluck S."/>
            <person name="Land M.L."/>
            <person name="Hauser L.J."/>
            <person name="Woyke T."/>
            <person name="Mikhailova N."/>
            <person name="Pati A."/>
            <person name="Kyrpides N.C."/>
            <person name="Ivanova N."/>
            <person name="Detter J.C."/>
            <person name="Walston-Davenport K."/>
            <person name="Han S."/>
            <person name="Adams M.W."/>
            <person name="Kelly R.M."/>
        </authorList>
    </citation>
    <scope>NUCLEOTIDE SEQUENCE [LARGE SCALE GENOMIC DNA]</scope>
    <source>
        <strain evidence="9">DSM 18902 / VKM B-2412 / 2002</strain>
    </source>
</reference>
<evidence type="ECO:0000256" key="3">
    <source>
        <dbReference type="ARBA" id="ARBA00022638"/>
    </source>
</evidence>